<protein>
    <submittedName>
        <fullName evidence="1">Uncharacterized protein</fullName>
    </submittedName>
</protein>
<reference evidence="1" key="1">
    <citation type="submission" date="2014-09" db="EMBL/GenBank/DDBJ databases">
        <authorList>
            <person name="Magalhaes I.L.F."/>
            <person name="Oliveira U."/>
            <person name="Santos F.R."/>
            <person name="Vidigal T.H.D.A."/>
            <person name="Brescovit A.D."/>
            <person name="Santos A.J."/>
        </authorList>
    </citation>
    <scope>NUCLEOTIDE SEQUENCE</scope>
    <source>
        <tissue evidence="1">Shoot tissue taken approximately 20 cm above the soil surface</tissue>
    </source>
</reference>
<sequence length="39" mass="4919">MMRCVYPCFEQISLMIWMQWKISREVRILTLLLQLREIF</sequence>
<evidence type="ECO:0000313" key="1">
    <source>
        <dbReference type="EMBL" id="JAD59018.1"/>
    </source>
</evidence>
<dbReference type="EMBL" id="GBRH01238877">
    <property type="protein sequence ID" value="JAD59018.1"/>
    <property type="molecule type" value="Transcribed_RNA"/>
</dbReference>
<proteinExistence type="predicted"/>
<organism evidence="1">
    <name type="scientific">Arundo donax</name>
    <name type="common">Giant reed</name>
    <name type="synonym">Donax arundinaceus</name>
    <dbReference type="NCBI Taxonomy" id="35708"/>
    <lineage>
        <taxon>Eukaryota</taxon>
        <taxon>Viridiplantae</taxon>
        <taxon>Streptophyta</taxon>
        <taxon>Embryophyta</taxon>
        <taxon>Tracheophyta</taxon>
        <taxon>Spermatophyta</taxon>
        <taxon>Magnoliopsida</taxon>
        <taxon>Liliopsida</taxon>
        <taxon>Poales</taxon>
        <taxon>Poaceae</taxon>
        <taxon>PACMAD clade</taxon>
        <taxon>Arundinoideae</taxon>
        <taxon>Arundineae</taxon>
        <taxon>Arundo</taxon>
    </lineage>
</organism>
<name>A0A0A9BA11_ARUDO</name>
<dbReference type="AlphaFoldDB" id="A0A0A9BA11"/>
<reference evidence="1" key="2">
    <citation type="journal article" date="2015" name="Data Brief">
        <title>Shoot transcriptome of the giant reed, Arundo donax.</title>
        <authorList>
            <person name="Barrero R.A."/>
            <person name="Guerrero F.D."/>
            <person name="Moolhuijzen P."/>
            <person name="Goolsby J.A."/>
            <person name="Tidwell J."/>
            <person name="Bellgard S.E."/>
            <person name="Bellgard M.I."/>
        </authorList>
    </citation>
    <scope>NUCLEOTIDE SEQUENCE</scope>
    <source>
        <tissue evidence="1">Shoot tissue taken approximately 20 cm above the soil surface</tissue>
    </source>
</reference>
<accession>A0A0A9BA11</accession>